<feature type="compositionally biased region" description="Basic and acidic residues" evidence="1">
    <location>
        <begin position="1"/>
        <end position="13"/>
    </location>
</feature>
<feature type="region of interest" description="Disordered" evidence="1">
    <location>
        <begin position="55"/>
        <end position="109"/>
    </location>
</feature>
<feature type="region of interest" description="Disordered" evidence="1">
    <location>
        <begin position="1"/>
        <end position="40"/>
    </location>
</feature>
<keyword evidence="3" id="KW-1185">Reference proteome</keyword>
<evidence type="ECO:0000256" key="1">
    <source>
        <dbReference type="SAM" id="MobiDB-lite"/>
    </source>
</evidence>
<gene>
    <name evidence="2" type="ORF">Cni_G07405</name>
</gene>
<dbReference type="InterPro" id="IPR036691">
    <property type="entry name" value="Endo/exonu/phosph_ase_sf"/>
</dbReference>
<organism evidence="2 3">
    <name type="scientific">Canna indica</name>
    <name type="common">Indian-shot</name>
    <dbReference type="NCBI Taxonomy" id="4628"/>
    <lineage>
        <taxon>Eukaryota</taxon>
        <taxon>Viridiplantae</taxon>
        <taxon>Streptophyta</taxon>
        <taxon>Embryophyta</taxon>
        <taxon>Tracheophyta</taxon>
        <taxon>Spermatophyta</taxon>
        <taxon>Magnoliopsida</taxon>
        <taxon>Liliopsida</taxon>
        <taxon>Zingiberales</taxon>
        <taxon>Cannaceae</taxon>
        <taxon>Canna</taxon>
    </lineage>
</organism>
<reference evidence="2 3" key="1">
    <citation type="submission" date="2023-10" db="EMBL/GenBank/DDBJ databases">
        <title>Chromosome-scale genome assembly provides insights into flower coloration mechanisms of Canna indica.</title>
        <authorList>
            <person name="Li C."/>
        </authorList>
    </citation>
    <scope>NUCLEOTIDE SEQUENCE [LARGE SCALE GENOMIC DNA]</scope>
    <source>
        <tissue evidence="2">Flower</tissue>
    </source>
</reference>
<feature type="compositionally biased region" description="Polar residues" evidence="1">
    <location>
        <begin position="91"/>
        <end position="108"/>
    </location>
</feature>
<sequence length="510" mass="57913">MGHLVDHCSEKVDLNSNSSSKAPQDVMASGSKIDDNKAAEQKRCDDMFGPWQVINRKKKPQSRKFESQEGSNKNRYEALKEVKTDGHTSEMTKASKQTVMNSMKPASSNEKEIHALHGTKFTENKSTEMIIDCNLVNEVSDFNDPISVHGKGLVFQAEKLESIPIQFNSEKNLELLHNKLSDTFAITVNRVIDSGDLTIELWDNDSICSSLASAGKTRKAVSQIIHHESFPFLPKQNRAKKKRLETHLDDVLSEICIRKFGSDWDGVFMPGDGRSNGIVLVWMISSVKISLIHKCKQAVHVSVSSNGNLPWLLTGIYASTTASERELFWNYLADLNKNNTPRLLMGDFNCIEKQEDKKGGRDFCFGKAKRSFNSLKYEAGLIDLGFTGPRYTWCNNRYGDKRVMTRIDRFYANDTWISIYSHATVFHMKKLALDHRPIMLDTMCSNKLTKRKKRFVFELYWLEKDSITQLIKENWGKGITHGDKACHFDTYLSSLIVLLSVFGAKKLLSL</sequence>
<dbReference type="PANTHER" id="PTHR33710:SF71">
    <property type="entry name" value="ENDONUCLEASE_EXONUCLEASE_PHOSPHATASE DOMAIN-CONTAINING PROTEIN"/>
    <property type="match status" value="1"/>
</dbReference>
<dbReference type="Gene3D" id="3.60.10.10">
    <property type="entry name" value="Endonuclease/exonuclease/phosphatase"/>
    <property type="match status" value="1"/>
</dbReference>
<protein>
    <recommendedName>
        <fullName evidence="4">Endonuclease/exonuclease/phosphatase domain-containing protein</fullName>
    </recommendedName>
</protein>
<dbReference type="Proteomes" id="UP001327560">
    <property type="component" value="Chromosome 2"/>
</dbReference>
<dbReference type="EMBL" id="CP136891">
    <property type="protein sequence ID" value="WOK98693.1"/>
    <property type="molecule type" value="Genomic_DNA"/>
</dbReference>
<dbReference type="SUPFAM" id="SSF56219">
    <property type="entry name" value="DNase I-like"/>
    <property type="match status" value="1"/>
</dbReference>
<accession>A0AAQ3Q5Q0</accession>
<proteinExistence type="predicted"/>
<dbReference type="AlphaFoldDB" id="A0AAQ3Q5Q0"/>
<dbReference type="PANTHER" id="PTHR33710">
    <property type="entry name" value="BNAC02G09200D PROTEIN"/>
    <property type="match status" value="1"/>
</dbReference>
<evidence type="ECO:0008006" key="4">
    <source>
        <dbReference type="Google" id="ProtNLM"/>
    </source>
</evidence>
<evidence type="ECO:0000313" key="2">
    <source>
        <dbReference type="EMBL" id="WOK98693.1"/>
    </source>
</evidence>
<feature type="compositionally biased region" description="Basic and acidic residues" evidence="1">
    <location>
        <begin position="63"/>
        <end position="90"/>
    </location>
</feature>
<evidence type="ECO:0000313" key="3">
    <source>
        <dbReference type="Proteomes" id="UP001327560"/>
    </source>
</evidence>
<name>A0AAQ3Q5Q0_9LILI</name>